<keyword evidence="1" id="KW-1133">Transmembrane helix</keyword>
<name>A0A8S5UP02_9CAUD</name>
<reference evidence="2" key="1">
    <citation type="journal article" date="2021" name="Proc. Natl. Acad. Sci. U.S.A.">
        <title>A Catalog of Tens of Thousands of Viruses from Human Metagenomes Reveals Hidden Associations with Chronic Diseases.</title>
        <authorList>
            <person name="Tisza M.J."/>
            <person name="Buck C.B."/>
        </authorList>
    </citation>
    <scope>NUCLEOTIDE SEQUENCE</scope>
    <source>
        <strain evidence="2">CtG4L18</strain>
    </source>
</reference>
<sequence length="32" mass="3941">MIQLALHPRLALMIHAYYLFLLHLYMMISLYF</sequence>
<proteinExistence type="predicted"/>
<feature type="transmembrane region" description="Helical" evidence="1">
    <location>
        <begin position="12"/>
        <end position="31"/>
    </location>
</feature>
<protein>
    <submittedName>
        <fullName evidence="2">Golgin subfamily A member 5</fullName>
    </submittedName>
</protein>
<organism evidence="2">
    <name type="scientific">Podoviridae sp. ctG4L18</name>
    <dbReference type="NCBI Taxonomy" id="2825234"/>
    <lineage>
        <taxon>Viruses</taxon>
        <taxon>Duplodnaviria</taxon>
        <taxon>Heunggongvirae</taxon>
        <taxon>Uroviricota</taxon>
        <taxon>Caudoviricetes</taxon>
    </lineage>
</organism>
<keyword evidence="1" id="KW-0812">Transmembrane</keyword>
<keyword evidence="1" id="KW-0472">Membrane</keyword>
<evidence type="ECO:0000313" key="2">
    <source>
        <dbReference type="EMBL" id="DAF96110.1"/>
    </source>
</evidence>
<accession>A0A8S5UP02</accession>
<dbReference type="EMBL" id="BK016114">
    <property type="protein sequence ID" value="DAF96110.1"/>
    <property type="molecule type" value="Genomic_DNA"/>
</dbReference>
<evidence type="ECO:0000256" key="1">
    <source>
        <dbReference type="SAM" id="Phobius"/>
    </source>
</evidence>